<feature type="domain" description="DEAD/DEAH-box helicase" evidence="1">
    <location>
        <begin position="44"/>
        <end position="76"/>
    </location>
</feature>
<dbReference type="GO" id="GO:0003676">
    <property type="term" value="F:nucleic acid binding"/>
    <property type="evidence" value="ECO:0007669"/>
    <property type="project" value="InterPro"/>
</dbReference>
<dbReference type="InterPro" id="IPR011545">
    <property type="entry name" value="DEAD/DEAH_box_helicase_dom"/>
</dbReference>
<gene>
    <name evidence="2" type="ORF">B0H17DRAFT_1071791</name>
</gene>
<dbReference type="Proteomes" id="UP001221757">
    <property type="component" value="Unassembled WGS sequence"/>
</dbReference>
<evidence type="ECO:0000313" key="2">
    <source>
        <dbReference type="EMBL" id="KAJ7686508.1"/>
    </source>
</evidence>
<dbReference type="AlphaFoldDB" id="A0AAD7DBB2"/>
<dbReference type="EMBL" id="JARKIE010000095">
    <property type="protein sequence ID" value="KAJ7686508.1"/>
    <property type="molecule type" value="Genomic_DNA"/>
</dbReference>
<evidence type="ECO:0000259" key="1">
    <source>
        <dbReference type="Pfam" id="PF00270"/>
    </source>
</evidence>
<proteinExistence type="predicted"/>
<protein>
    <recommendedName>
        <fullName evidence="1">DEAD/DEAH-box helicase domain-containing protein</fullName>
    </recommendedName>
</protein>
<dbReference type="GO" id="GO:0005524">
    <property type="term" value="F:ATP binding"/>
    <property type="evidence" value="ECO:0007669"/>
    <property type="project" value="InterPro"/>
</dbReference>
<reference evidence="2" key="1">
    <citation type="submission" date="2023-03" db="EMBL/GenBank/DDBJ databases">
        <title>Massive genome expansion in bonnet fungi (Mycena s.s.) driven by repeated elements and novel gene families across ecological guilds.</title>
        <authorList>
            <consortium name="Lawrence Berkeley National Laboratory"/>
            <person name="Harder C.B."/>
            <person name="Miyauchi S."/>
            <person name="Viragh M."/>
            <person name="Kuo A."/>
            <person name="Thoen E."/>
            <person name="Andreopoulos B."/>
            <person name="Lu D."/>
            <person name="Skrede I."/>
            <person name="Drula E."/>
            <person name="Henrissat B."/>
            <person name="Morin E."/>
            <person name="Kohler A."/>
            <person name="Barry K."/>
            <person name="LaButti K."/>
            <person name="Morin E."/>
            <person name="Salamov A."/>
            <person name="Lipzen A."/>
            <person name="Mereny Z."/>
            <person name="Hegedus B."/>
            <person name="Baldrian P."/>
            <person name="Stursova M."/>
            <person name="Weitz H."/>
            <person name="Taylor A."/>
            <person name="Grigoriev I.V."/>
            <person name="Nagy L.G."/>
            <person name="Martin F."/>
            <person name="Kauserud H."/>
        </authorList>
    </citation>
    <scope>NUCLEOTIDE SEQUENCE</scope>
    <source>
        <strain evidence="2">CBHHK067</strain>
    </source>
</reference>
<organism evidence="2 3">
    <name type="scientific">Mycena rosella</name>
    <name type="common">Pink bonnet</name>
    <name type="synonym">Agaricus rosellus</name>
    <dbReference type="NCBI Taxonomy" id="1033263"/>
    <lineage>
        <taxon>Eukaryota</taxon>
        <taxon>Fungi</taxon>
        <taxon>Dikarya</taxon>
        <taxon>Basidiomycota</taxon>
        <taxon>Agaricomycotina</taxon>
        <taxon>Agaricomycetes</taxon>
        <taxon>Agaricomycetidae</taxon>
        <taxon>Agaricales</taxon>
        <taxon>Marasmiineae</taxon>
        <taxon>Mycenaceae</taxon>
        <taxon>Mycena</taxon>
    </lineage>
</organism>
<dbReference type="Pfam" id="PF00270">
    <property type="entry name" value="DEAD"/>
    <property type="match status" value="1"/>
</dbReference>
<accession>A0AAD7DBB2</accession>
<dbReference type="Gene3D" id="3.40.50.300">
    <property type="entry name" value="P-loop containing nucleotide triphosphate hydrolases"/>
    <property type="match status" value="1"/>
</dbReference>
<name>A0AAD7DBB2_MYCRO</name>
<sequence length="92" mass="9804">MVAPPKVPAPKPLSSKVKIYKADKIDLAAIVQSSAYRLGKTPHEFQTQFYSNIMQGRDVVLDIGTGSGKSLCFDLPGSTLPPSPLLPSSASF</sequence>
<dbReference type="SUPFAM" id="SSF52540">
    <property type="entry name" value="P-loop containing nucleoside triphosphate hydrolases"/>
    <property type="match status" value="1"/>
</dbReference>
<comment type="caution">
    <text evidence="2">The sequence shown here is derived from an EMBL/GenBank/DDBJ whole genome shotgun (WGS) entry which is preliminary data.</text>
</comment>
<dbReference type="InterPro" id="IPR027417">
    <property type="entry name" value="P-loop_NTPase"/>
</dbReference>
<evidence type="ECO:0000313" key="3">
    <source>
        <dbReference type="Proteomes" id="UP001221757"/>
    </source>
</evidence>
<keyword evidence="3" id="KW-1185">Reference proteome</keyword>